<dbReference type="AlphaFoldDB" id="A0A238J5B8"/>
<evidence type="ECO:0000313" key="2">
    <source>
        <dbReference type="Proteomes" id="UP000201838"/>
    </source>
</evidence>
<evidence type="ECO:0000313" key="1">
    <source>
        <dbReference type="EMBL" id="SMX25541.1"/>
    </source>
</evidence>
<sequence length="72" mass="7981">MAAWDVNPPEKIGDRYTPCNTACLSLPAFAGHRDSGAPGGPIRWGWHPLIAEMHTKWIIQPILMNLTQYLGP</sequence>
<protein>
    <submittedName>
        <fullName evidence="1">Uncharacterized protein</fullName>
    </submittedName>
</protein>
<dbReference type="Proteomes" id="UP000201838">
    <property type="component" value="Unassembled WGS sequence"/>
</dbReference>
<accession>A0A238J5B8</accession>
<dbReference type="EMBL" id="FXXQ01000018">
    <property type="protein sequence ID" value="SMX25541.1"/>
    <property type="molecule type" value="Genomic_DNA"/>
</dbReference>
<name>A0A238J5B8_9RHOB</name>
<reference evidence="2" key="1">
    <citation type="submission" date="2017-05" db="EMBL/GenBank/DDBJ databases">
        <authorList>
            <person name="Rodrigo-Torres L."/>
            <person name="Arahal R. D."/>
            <person name="Lucena T."/>
        </authorList>
    </citation>
    <scope>NUCLEOTIDE SEQUENCE [LARGE SCALE GENOMIC DNA]</scope>
    <source>
        <strain evidence="2">CECT 8489</strain>
    </source>
</reference>
<organism evidence="1 2">
    <name type="scientific">Boseongicola aestuarii</name>
    <dbReference type="NCBI Taxonomy" id="1470561"/>
    <lineage>
        <taxon>Bacteria</taxon>
        <taxon>Pseudomonadati</taxon>
        <taxon>Pseudomonadota</taxon>
        <taxon>Alphaproteobacteria</taxon>
        <taxon>Rhodobacterales</taxon>
        <taxon>Paracoccaceae</taxon>
        <taxon>Boseongicola</taxon>
    </lineage>
</organism>
<proteinExistence type="predicted"/>
<keyword evidence="2" id="KW-1185">Reference proteome</keyword>
<gene>
    <name evidence="1" type="ORF">BOA8489_03685</name>
</gene>